<reference evidence="1" key="1">
    <citation type="submission" date="2022-02" db="EMBL/GenBank/DDBJ databases">
        <title>Plant Genome Project.</title>
        <authorList>
            <person name="Zhang R.-G."/>
        </authorList>
    </citation>
    <scope>NUCLEOTIDE SEQUENCE</scope>
    <source>
        <strain evidence="1">AT1</strain>
    </source>
</reference>
<keyword evidence="2" id="KW-1185">Reference proteome</keyword>
<protein>
    <submittedName>
        <fullName evidence="1">Uncharacterized protein</fullName>
    </submittedName>
</protein>
<evidence type="ECO:0000313" key="1">
    <source>
        <dbReference type="EMBL" id="KAI8536024.1"/>
    </source>
</evidence>
<organism evidence="1 2">
    <name type="scientific">Rhododendron molle</name>
    <name type="common">Chinese azalea</name>
    <name type="synonym">Azalea mollis</name>
    <dbReference type="NCBI Taxonomy" id="49168"/>
    <lineage>
        <taxon>Eukaryota</taxon>
        <taxon>Viridiplantae</taxon>
        <taxon>Streptophyta</taxon>
        <taxon>Embryophyta</taxon>
        <taxon>Tracheophyta</taxon>
        <taxon>Spermatophyta</taxon>
        <taxon>Magnoliopsida</taxon>
        <taxon>eudicotyledons</taxon>
        <taxon>Gunneridae</taxon>
        <taxon>Pentapetalae</taxon>
        <taxon>asterids</taxon>
        <taxon>Ericales</taxon>
        <taxon>Ericaceae</taxon>
        <taxon>Ericoideae</taxon>
        <taxon>Rhodoreae</taxon>
        <taxon>Rhododendron</taxon>
    </lineage>
</organism>
<name>A0ACC0M547_RHOML</name>
<dbReference type="Proteomes" id="UP001062846">
    <property type="component" value="Chromosome 10"/>
</dbReference>
<dbReference type="EMBL" id="CM046397">
    <property type="protein sequence ID" value="KAI8536024.1"/>
    <property type="molecule type" value="Genomic_DNA"/>
</dbReference>
<accession>A0ACC0M547</accession>
<proteinExistence type="predicted"/>
<gene>
    <name evidence="1" type="ORF">RHMOL_Rhmol10G0223100</name>
</gene>
<evidence type="ECO:0000313" key="2">
    <source>
        <dbReference type="Proteomes" id="UP001062846"/>
    </source>
</evidence>
<comment type="caution">
    <text evidence="1">The sequence shown here is derived from an EMBL/GenBank/DDBJ whole genome shotgun (WGS) entry which is preliminary data.</text>
</comment>
<sequence>MVSCYKIMEEFEDGAAPMVMPDLNASAKALQNNTKFRAFFDGFGFTPAVRLEITKATISIVEVHHKSCMFAKGSILQQFEMSPTQLLSLMQTTEYHTPITVHCMSPTA</sequence>